<reference evidence="13 14" key="1">
    <citation type="submission" date="2023-01" db="EMBL/GenBank/DDBJ databases">
        <title>Novel diversity within Roseofilum (Cyanobacteria; Desertifilaceae) from marine benthic mats with descriptions of four novel species.</title>
        <authorList>
            <person name="Wang Y."/>
            <person name="Berthold D.E."/>
            <person name="Hu J."/>
            <person name="Lefler F.W."/>
            <person name="Laughinghouse H.D. IV."/>
        </authorList>
    </citation>
    <scope>NUCLEOTIDE SEQUENCE [LARGE SCALE GENOMIC DNA]</scope>
    <source>
        <strain evidence="13 14">BLCC-M114</strain>
    </source>
</reference>
<keyword evidence="2" id="KW-0812">Transmembrane</keyword>
<feature type="modified residue" description="4-aspartylphosphate" evidence="7">
    <location>
        <position position="61"/>
    </location>
</feature>
<evidence type="ECO:0000256" key="7">
    <source>
        <dbReference type="PROSITE-ProRule" id="PRU00169"/>
    </source>
</evidence>
<dbReference type="NCBIfam" id="TIGR00229">
    <property type="entry name" value="sensory_box"/>
    <property type="match status" value="1"/>
</dbReference>
<evidence type="ECO:0000256" key="3">
    <source>
        <dbReference type="ARBA" id="ARBA00022741"/>
    </source>
</evidence>
<sequence length="501" mass="57585">MQDHTTLHSCQDILVVDDNPNNIRFLSHILTQQGYRVRKAINGELAINAVRSSQPDLILVDIMMPHIDGYELCEQIKSDPQYRSIPVIFVSALNGELDKKRAFQVGGSDYITKPIQVEEVLSKINIQLSLLNLQNLLKEHAQARKQAEENYRSIFENAIDGMFQTNPEGKFIKANLALAKLYGYDSPQELIQAVSDVNQDFYVRPQRRDEFLAYMELYDYVEEFESEIYCKNGDKIWISESVRKITNNQGELLYFEGTVRNITEKRKMEEELRKQRRMSEELLLNILPQYIAEKLKKNRHTIADHLPEATVLFADLVGFTELSAQLDSTDLVTLLNEIFSSFDKLTKHYGLEKIKTIGDAYMVVGGLPVQPHPKPDNSVERVAKLALAMQHKIKEFHRPLTLEKEMETFKNRPFQLRIGMNTGPVVAGVIGMSKLQLDLWGDTVNVASRMESQGLPGKIQVTQATYDQLKYRFKLEKRGIFNVKGRGKMTTYWLLDEYGLE</sequence>
<comment type="caution">
    <text evidence="13">The sequence shown here is derived from an EMBL/GenBank/DDBJ whole genome shotgun (WGS) entry which is preliminary data.</text>
</comment>
<dbReference type="SMART" id="SM00044">
    <property type="entry name" value="CYCc"/>
    <property type="match status" value="1"/>
</dbReference>
<dbReference type="Pfam" id="PF00072">
    <property type="entry name" value="Response_reg"/>
    <property type="match status" value="1"/>
</dbReference>
<dbReference type="PANTHER" id="PTHR11920:SF335">
    <property type="entry name" value="GUANYLATE CYCLASE"/>
    <property type="match status" value="1"/>
</dbReference>
<feature type="coiled-coil region" evidence="8">
    <location>
        <begin position="130"/>
        <end position="157"/>
    </location>
</feature>
<dbReference type="RefSeq" id="WP_283765627.1">
    <property type="nucleotide sequence ID" value="NZ_JAQOSO010000015.1"/>
</dbReference>
<evidence type="ECO:0000313" key="14">
    <source>
        <dbReference type="Proteomes" id="UP001235849"/>
    </source>
</evidence>
<dbReference type="SUPFAM" id="SSF52172">
    <property type="entry name" value="CheY-like"/>
    <property type="match status" value="1"/>
</dbReference>
<dbReference type="CDD" id="cd00130">
    <property type="entry name" value="PAS"/>
    <property type="match status" value="1"/>
</dbReference>
<feature type="domain" description="Guanylate cyclase" evidence="12">
    <location>
        <begin position="310"/>
        <end position="451"/>
    </location>
</feature>
<evidence type="ECO:0000259" key="10">
    <source>
        <dbReference type="PROSITE" id="PS50112"/>
    </source>
</evidence>
<keyword evidence="8" id="KW-0175">Coiled coil</keyword>
<dbReference type="Pfam" id="PF13426">
    <property type="entry name" value="PAS_9"/>
    <property type="match status" value="1"/>
</dbReference>
<dbReference type="PROSITE" id="PS50110">
    <property type="entry name" value="RESPONSE_REGULATORY"/>
    <property type="match status" value="1"/>
</dbReference>
<dbReference type="CDD" id="cd07302">
    <property type="entry name" value="CHD"/>
    <property type="match status" value="1"/>
</dbReference>
<dbReference type="InterPro" id="IPR050401">
    <property type="entry name" value="Cyclic_nucleotide_synthase"/>
</dbReference>
<feature type="domain" description="PAS" evidence="10">
    <location>
        <begin position="147"/>
        <end position="188"/>
    </location>
</feature>
<dbReference type="InterPro" id="IPR029787">
    <property type="entry name" value="Nucleotide_cyclase"/>
</dbReference>
<dbReference type="Proteomes" id="UP001235849">
    <property type="component" value="Unassembled WGS sequence"/>
</dbReference>
<dbReference type="EMBL" id="JAQOSO010000015">
    <property type="protein sequence ID" value="MDJ1173259.1"/>
    <property type="molecule type" value="Genomic_DNA"/>
</dbReference>
<accession>A0ABT7B2A3</accession>
<dbReference type="Pfam" id="PF00211">
    <property type="entry name" value="Guanylate_cyc"/>
    <property type="match status" value="1"/>
</dbReference>
<dbReference type="SMART" id="SM00091">
    <property type="entry name" value="PAS"/>
    <property type="match status" value="1"/>
</dbReference>
<feature type="domain" description="PAC" evidence="11">
    <location>
        <begin position="222"/>
        <end position="274"/>
    </location>
</feature>
<evidence type="ECO:0000256" key="1">
    <source>
        <dbReference type="ARBA" id="ARBA00004370"/>
    </source>
</evidence>
<dbReference type="SMART" id="SM00086">
    <property type="entry name" value="PAC"/>
    <property type="match status" value="1"/>
</dbReference>
<dbReference type="PROSITE" id="PS50112">
    <property type="entry name" value="PAS"/>
    <property type="match status" value="1"/>
</dbReference>
<dbReference type="Gene3D" id="3.40.50.2300">
    <property type="match status" value="1"/>
</dbReference>
<evidence type="ECO:0000256" key="2">
    <source>
        <dbReference type="ARBA" id="ARBA00022692"/>
    </source>
</evidence>
<evidence type="ECO:0000256" key="5">
    <source>
        <dbReference type="ARBA" id="ARBA00023136"/>
    </source>
</evidence>
<evidence type="ECO:0000256" key="8">
    <source>
        <dbReference type="SAM" id="Coils"/>
    </source>
</evidence>
<keyword evidence="4" id="KW-1133">Transmembrane helix</keyword>
<dbReference type="InterPro" id="IPR001054">
    <property type="entry name" value="A/G_cyclase"/>
</dbReference>
<keyword evidence="14" id="KW-1185">Reference proteome</keyword>
<dbReference type="CDD" id="cd19920">
    <property type="entry name" value="REC_PA4781-like"/>
    <property type="match status" value="1"/>
</dbReference>
<evidence type="ECO:0000256" key="6">
    <source>
        <dbReference type="ARBA" id="ARBA00023239"/>
    </source>
</evidence>
<dbReference type="PANTHER" id="PTHR11920">
    <property type="entry name" value="GUANYLYL CYCLASE"/>
    <property type="match status" value="1"/>
</dbReference>
<dbReference type="InterPro" id="IPR035965">
    <property type="entry name" value="PAS-like_dom_sf"/>
</dbReference>
<dbReference type="InterPro" id="IPR000014">
    <property type="entry name" value="PAS"/>
</dbReference>
<keyword evidence="6" id="KW-0456">Lyase</keyword>
<protein>
    <submittedName>
        <fullName evidence="13">Adenylate/guanylate cyclase domain-containing protein</fullName>
    </submittedName>
</protein>
<evidence type="ECO:0000259" key="12">
    <source>
        <dbReference type="PROSITE" id="PS50125"/>
    </source>
</evidence>
<keyword evidence="3" id="KW-0547">Nucleotide-binding</keyword>
<dbReference type="Gene3D" id="3.30.450.20">
    <property type="entry name" value="PAS domain"/>
    <property type="match status" value="1"/>
</dbReference>
<dbReference type="InterPro" id="IPR001610">
    <property type="entry name" value="PAC"/>
</dbReference>
<evidence type="ECO:0000256" key="4">
    <source>
        <dbReference type="ARBA" id="ARBA00022989"/>
    </source>
</evidence>
<dbReference type="InterPro" id="IPR011006">
    <property type="entry name" value="CheY-like_superfamily"/>
</dbReference>
<dbReference type="PROSITE" id="PS50125">
    <property type="entry name" value="GUANYLATE_CYCLASE_2"/>
    <property type="match status" value="1"/>
</dbReference>
<dbReference type="SUPFAM" id="SSF55785">
    <property type="entry name" value="PYP-like sensor domain (PAS domain)"/>
    <property type="match status" value="1"/>
</dbReference>
<evidence type="ECO:0000259" key="9">
    <source>
        <dbReference type="PROSITE" id="PS50110"/>
    </source>
</evidence>
<dbReference type="Gene3D" id="3.30.70.1230">
    <property type="entry name" value="Nucleotide cyclase"/>
    <property type="match status" value="1"/>
</dbReference>
<evidence type="ECO:0000259" key="11">
    <source>
        <dbReference type="PROSITE" id="PS50113"/>
    </source>
</evidence>
<organism evidence="13 14">
    <name type="scientific">Roseofilum capinflatum BLCC-M114</name>
    <dbReference type="NCBI Taxonomy" id="3022440"/>
    <lineage>
        <taxon>Bacteria</taxon>
        <taxon>Bacillati</taxon>
        <taxon>Cyanobacteriota</taxon>
        <taxon>Cyanophyceae</taxon>
        <taxon>Desertifilales</taxon>
        <taxon>Desertifilaceae</taxon>
        <taxon>Roseofilum</taxon>
        <taxon>Roseofilum capinflatum</taxon>
    </lineage>
</organism>
<feature type="domain" description="Response regulatory" evidence="9">
    <location>
        <begin position="12"/>
        <end position="128"/>
    </location>
</feature>
<comment type="subcellular location">
    <subcellularLocation>
        <location evidence="1">Membrane</location>
    </subcellularLocation>
</comment>
<dbReference type="InterPro" id="IPR001789">
    <property type="entry name" value="Sig_transdc_resp-reg_receiver"/>
</dbReference>
<gene>
    <name evidence="13" type="ORF">PMG25_04055</name>
</gene>
<keyword evidence="7" id="KW-0597">Phosphoprotein</keyword>
<keyword evidence="5" id="KW-0472">Membrane</keyword>
<dbReference type="SMART" id="SM00448">
    <property type="entry name" value="REC"/>
    <property type="match status" value="1"/>
</dbReference>
<dbReference type="InterPro" id="IPR000700">
    <property type="entry name" value="PAS-assoc_C"/>
</dbReference>
<name>A0ABT7B2A3_9CYAN</name>
<dbReference type="PROSITE" id="PS50113">
    <property type="entry name" value="PAC"/>
    <property type="match status" value="1"/>
</dbReference>
<proteinExistence type="predicted"/>
<evidence type="ECO:0000313" key="13">
    <source>
        <dbReference type="EMBL" id="MDJ1173259.1"/>
    </source>
</evidence>
<dbReference type="SUPFAM" id="SSF55073">
    <property type="entry name" value="Nucleotide cyclase"/>
    <property type="match status" value="1"/>
</dbReference>